<comment type="caution">
    <text evidence="1">The sequence shown here is derived from an EMBL/GenBank/DDBJ whole genome shotgun (WGS) entry which is preliminary data.</text>
</comment>
<sequence length="91" mass="9684">MSHPAGSSLDKTMPSQGIALQRQKCFASIHRNTGSDLQCSASLLLRRFSQISESCFSSEPAGRQQPAESICSFLAVSVIISNIHLCSSVAA</sequence>
<dbReference type="EMBL" id="JAHRIQ010073481">
    <property type="protein sequence ID" value="MEQ2245501.1"/>
    <property type="molecule type" value="Genomic_DNA"/>
</dbReference>
<organism evidence="1 2">
    <name type="scientific">Ilyodon furcidens</name>
    <name type="common">goldbreast splitfin</name>
    <dbReference type="NCBI Taxonomy" id="33524"/>
    <lineage>
        <taxon>Eukaryota</taxon>
        <taxon>Metazoa</taxon>
        <taxon>Chordata</taxon>
        <taxon>Craniata</taxon>
        <taxon>Vertebrata</taxon>
        <taxon>Euteleostomi</taxon>
        <taxon>Actinopterygii</taxon>
        <taxon>Neopterygii</taxon>
        <taxon>Teleostei</taxon>
        <taxon>Neoteleostei</taxon>
        <taxon>Acanthomorphata</taxon>
        <taxon>Ovalentaria</taxon>
        <taxon>Atherinomorphae</taxon>
        <taxon>Cyprinodontiformes</taxon>
        <taxon>Goodeidae</taxon>
        <taxon>Ilyodon</taxon>
    </lineage>
</organism>
<evidence type="ECO:0000313" key="1">
    <source>
        <dbReference type="EMBL" id="MEQ2245501.1"/>
    </source>
</evidence>
<proteinExistence type="predicted"/>
<keyword evidence="2" id="KW-1185">Reference proteome</keyword>
<dbReference type="Proteomes" id="UP001482620">
    <property type="component" value="Unassembled WGS sequence"/>
</dbReference>
<protein>
    <submittedName>
        <fullName evidence="1">Uncharacterized protein</fullName>
    </submittedName>
</protein>
<reference evidence="1 2" key="1">
    <citation type="submission" date="2021-06" db="EMBL/GenBank/DDBJ databases">
        <authorList>
            <person name="Palmer J.M."/>
        </authorList>
    </citation>
    <scope>NUCLEOTIDE SEQUENCE [LARGE SCALE GENOMIC DNA]</scope>
    <source>
        <strain evidence="2">if_2019</strain>
        <tissue evidence="1">Muscle</tissue>
    </source>
</reference>
<name>A0ABV0UL60_9TELE</name>
<accession>A0ABV0UL60</accession>
<gene>
    <name evidence="1" type="ORF">ILYODFUR_028708</name>
</gene>
<evidence type="ECO:0000313" key="2">
    <source>
        <dbReference type="Proteomes" id="UP001482620"/>
    </source>
</evidence>